<feature type="region of interest" description="Disordered" evidence="1">
    <location>
        <begin position="417"/>
        <end position="529"/>
    </location>
</feature>
<gene>
    <name evidence="3" type="ORF">SNOG_15506</name>
</gene>
<dbReference type="KEGG" id="pno:SNOG_15506"/>
<dbReference type="RefSeq" id="XP_001805653.1">
    <property type="nucleotide sequence ID" value="XM_001805601.1"/>
</dbReference>
<dbReference type="InParanoid" id="Q0TYG6"/>
<accession>Q0TYG6</accession>
<reference evidence="4" key="1">
    <citation type="journal article" date="2007" name="Plant Cell">
        <title>Dothideomycete-plant interactions illuminated by genome sequencing and EST analysis of the wheat pathogen Stagonospora nodorum.</title>
        <authorList>
            <person name="Hane J.K."/>
            <person name="Lowe R.G."/>
            <person name="Solomon P.S."/>
            <person name="Tan K.C."/>
            <person name="Schoch C.L."/>
            <person name="Spatafora J.W."/>
            <person name="Crous P.W."/>
            <person name="Kodira C."/>
            <person name="Birren B.W."/>
            <person name="Galagan J.E."/>
            <person name="Torriani S.F."/>
            <person name="McDonald B.A."/>
            <person name="Oliver R.P."/>
        </authorList>
    </citation>
    <scope>NUCLEOTIDE SEQUENCE [LARGE SCALE GENOMIC DNA]</scope>
    <source>
        <strain evidence="4">SN15 / ATCC MYA-4574 / FGSC 10173</strain>
    </source>
</reference>
<protein>
    <submittedName>
        <fullName evidence="3">Uncharacterized protein</fullName>
    </submittedName>
</protein>
<organism evidence="3 4">
    <name type="scientific">Phaeosphaeria nodorum (strain SN15 / ATCC MYA-4574 / FGSC 10173)</name>
    <name type="common">Glume blotch fungus</name>
    <name type="synonym">Parastagonospora nodorum</name>
    <dbReference type="NCBI Taxonomy" id="321614"/>
    <lineage>
        <taxon>Eukaryota</taxon>
        <taxon>Fungi</taxon>
        <taxon>Dikarya</taxon>
        <taxon>Ascomycota</taxon>
        <taxon>Pezizomycotina</taxon>
        <taxon>Dothideomycetes</taxon>
        <taxon>Pleosporomycetidae</taxon>
        <taxon>Pleosporales</taxon>
        <taxon>Pleosporineae</taxon>
        <taxon>Phaeosphaeriaceae</taxon>
        <taxon>Parastagonospora</taxon>
    </lineage>
</organism>
<feature type="compositionally biased region" description="Low complexity" evidence="1">
    <location>
        <begin position="184"/>
        <end position="201"/>
    </location>
</feature>
<dbReference type="Proteomes" id="UP000001055">
    <property type="component" value="Unassembled WGS sequence"/>
</dbReference>
<evidence type="ECO:0000313" key="3">
    <source>
        <dbReference type="EMBL" id="EAT77171.1"/>
    </source>
</evidence>
<proteinExistence type="predicted"/>
<feature type="region of interest" description="Disordered" evidence="1">
    <location>
        <begin position="207"/>
        <end position="226"/>
    </location>
</feature>
<dbReference type="VEuPathDB" id="FungiDB:JI435_309340"/>
<name>Q0TYG6_PHANO</name>
<keyword evidence="2" id="KW-1133">Transmembrane helix</keyword>
<feature type="compositionally biased region" description="Polar residues" evidence="1">
    <location>
        <begin position="213"/>
        <end position="224"/>
    </location>
</feature>
<dbReference type="AlphaFoldDB" id="Q0TYG6"/>
<feature type="region of interest" description="Disordered" evidence="1">
    <location>
        <begin position="319"/>
        <end position="347"/>
    </location>
</feature>
<feature type="compositionally biased region" description="Polar residues" evidence="1">
    <location>
        <begin position="466"/>
        <end position="476"/>
    </location>
</feature>
<feature type="transmembrane region" description="Helical" evidence="2">
    <location>
        <begin position="20"/>
        <end position="41"/>
    </location>
</feature>
<evidence type="ECO:0000256" key="1">
    <source>
        <dbReference type="SAM" id="MobiDB-lite"/>
    </source>
</evidence>
<dbReference type="HOGENOM" id="CLU_476592_0_0_1"/>
<dbReference type="eggNOG" id="ENOG502SYS3">
    <property type="taxonomic scope" value="Eukaryota"/>
</dbReference>
<evidence type="ECO:0000313" key="4">
    <source>
        <dbReference type="Proteomes" id="UP000001055"/>
    </source>
</evidence>
<feature type="region of interest" description="Disordered" evidence="1">
    <location>
        <begin position="361"/>
        <end position="384"/>
    </location>
</feature>
<feature type="compositionally biased region" description="Basic and acidic residues" evidence="1">
    <location>
        <begin position="437"/>
        <end position="451"/>
    </location>
</feature>
<feature type="region of interest" description="Disordered" evidence="1">
    <location>
        <begin position="158"/>
        <end position="202"/>
    </location>
</feature>
<keyword evidence="2" id="KW-0472">Membrane</keyword>
<feature type="compositionally biased region" description="Basic residues" evidence="1">
    <location>
        <begin position="325"/>
        <end position="337"/>
    </location>
</feature>
<keyword evidence="2" id="KW-0812">Transmembrane</keyword>
<dbReference type="EMBL" id="CH445362">
    <property type="protein sequence ID" value="EAT77171.1"/>
    <property type="molecule type" value="Genomic_DNA"/>
</dbReference>
<dbReference type="GeneID" id="5982582"/>
<evidence type="ECO:0000256" key="2">
    <source>
        <dbReference type="SAM" id="Phobius"/>
    </source>
</evidence>
<sequence length="572" mass="62135">MSDLSQSGAPSGGLSTTAIAAIATGIGISLICIVALIFLLVRAIRNHKKLLADLEERGVSIAQARGEVRDSVTRPRSVLRRNTIHPYNKNSGWGTLTSVETIKASETVGTLDHYVPPKPTEAMKKGSRLSWPFHTRRVSGHNIHLKKIKGSRLSTVLEDPKPSANVPVLRSSLNGSSRPLLLTSQPHGSRHSSSQSMLQHHSAFRNSTHEFDPSQQGHPASGTSYFRAGANDRLQRAKSFADVPSDPPERPQLRARSASMSGHISGIAPDVILPPLPLDIVRIKNEARWQGQLRRIPSKQSDSSFASVDTSILINYASPVMPPPAKRRPQKITKPRTRGSGSAGARPFRDSLDLRAKVLGLRHTPSTSPARPKTAPSEMEERWAEHWSKPLEASDMQNMGNSKKARPVTVVGHSFTSMNTAASGDPMTPKRKLRSHAYSEDSPERQKRSTGRESNGIIRSPKRQHSQASSRSSGGNPFQWDPTPLSSTGKPSALKGSPSARQGHRRKNSVRISLVPTFHGPPTRTPSPSFIIENKEDITEGATVDRSTAGLGLAIPGPRALPHTSELFNLCT</sequence>